<gene>
    <name evidence="2" type="ORF">LPLAT_LOCUS9319</name>
</gene>
<reference evidence="2" key="1">
    <citation type="submission" date="2024-04" db="EMBL/GenBank/DDBJ databases">
        <authorList>
            <consortium name="Molecular Ecology Group"/>
        </authorList>
    </citation>
    <scope>NUCLEOTIDE SEQUENCE</scope>
</reference>
<evidence type="ECO:0000313" key="2">
    <source>
        <dbReference type="EMBL" id="CAL1683627.1"/>
    </source>
</evidence>
<feature type="region of interest" description="Disordered" evidence="1">
    <location>
        <begin position="29"/>
        <end position="53"/>
    </location>
</feature>
<feature type="compositionally biased region" description="Basic and acidic residues" evidence="1">
    <location>
        <begin position="29"/>
        <end position="41"/>
    </location>
</feature>
<organism evidence="2 3">
    <name type="scientific">Lasius platythorax</name>
    <dbReference type="NCBI Taxonomy" id="488582"/>
    <lineage>
        <taxon>Eukaryota</taxon>
        <taxon>Metazoa</taxon>
        <taxon>Ecdysozoa</taxon>
        <taxon>Arthropoda</taxon>
        <taxon>Hexapoda</taxon>
        <taxon>Insecta</taxon>
        <taxon>Pterygota</taxon>
        <taxon>Neoptera</taxon>
        <taxon>Endopterygota</taxon>
        <taxon>Hymenoptera</taxon>
        <taxon>Apocrita</taxon>
        <taxon>Aculeata</taxon>
        <taxon>Formicoidea</taxon>
        <taxon>Formicidae</taxon>
        <taxon>Formicinae</taxon>
        <taxon>Lasius</taxon>
        <taxon>Lasius</taxon>
    </lineage>
</organism>
<evidence type="ECO:0000313" key="3">
    <source>
        <dbReference type="Proteomes" id="UP001497644"/>
    </source>
</evidence>
<dbReference type="Proteomes" id="UP001497644">
    <property type="component" value="Chromosome 4"/>
</dbReference>
<evidence type="ECO:0000256" key="1">
    <source>
        <dbReference type="SAM" id="MobiDB-lite"/>
    </source>
</evidence>
<proteinExistence type="predicted"/>
<protein>
    <submittedName>
        <fullName evidence="2">Uncharacterized protein</fullName>
    </submittedName>
</protein>
<accession>A0AAV2NTS9</accession>
<sequence length="73" mass="8449">MDETNFSIQFPDGIAQRLIYETFVKSESEHDRRRDTRKMNEENESTPSDSDSVAYAGLRLSLPVEDIKIIEKV</sequence>
<keyword evidence="3" id="KW-1185">Reference proteome</keyword>
<dbReference type="AlphaFoldDB" id="A0AAV2NTS9"/>
<name>A0AAV2NTS9_9HYME</name>
<dbReference type="EMBL" id="OZ034827">
    <property type="protein sequence ID" value="CAL1683627.1"/>
    <property type="molecule type" value="Genomic_DNA"/>
</dbReference>